<dbReference type="VEuPathDB" id="TriTrypDB:Lsey_0001_0120"/>
<dbReference type="OrthoDB" id="242742at2759"/>
<evidence type="ECO:0000313" key="2">
    <source>
        <dbReference type="EMBL" id="KPI90779.1"/>
    </source>
</evidence>
<feature type="compositionally biased region" description="Low complexity" evidence="1">
    <location>
        <begin position="1"/>
        <end position="13"/>
    </location>
</feature>
<organism evidence="2 3">
    <name type="scientific">Leptomonas seymouri</name>
    <dbReference type="NCBI Taxonomy" id="5684"/>
    <lineage>
        <taxon>Eukaryota</taxon>
        <taxon>Discoba</taxon>
        <taxon>Euglenozoa</taxon>
        <taxon>Kinetoplastea</taxon>
        <taxon>Metakinetoplastina</taxon>
        <taxon>Trypanosomatida</taxon>
        <taxon>Trypanosomatidae</taxon>
        <taxon>Leishmaniinae</taxon>
        <taxon>Leptomonas</taxon>
    </lineage>
</organism>
<reference evidence="2 3" key="1">
    <citation type="journal article" date="2015" name="PLoS Pathog.">
        <title>Leptomonas seymouri: Adaptations to the Dixenous Life Cycle Analyzed by Genome Sequencing, Transcriptome Profiling and Co-infection with Leishmania donovani.</title>
        <authorList>
            <person name="Kraeva N."/>
            <person name="Butenko A."/>
            <person name="Hlavacova J."/>
            <person name="Kostygov A."/>
            <person name="Myskova J."/>
            <person name="Grybchuk D."/>
            <person name="Lestinova T."/>
            <person name="Votypka J."/>
            <person name="Volf P."/>
            <person name="Opperdoes F."/>
            <person name="Flegontov P."/>
            <person name="Lukes J."/>
            <person name="Yurchenko V."/>
        </authorList>
    </citation>
    <scope>NUCLEOTIDE SEQUENCE [LARGE SCALE GENOMIC DNA]</scope>
    <source>
        <strain evidence="2 3">ATCC 30220</strain>
    </source>
</reference>
<gene>
    <name evidence="2" type="ORF">ABL78_0012</name>
</gene>
<dbReference type="OMA" id="WDDAYLL"/>
<dbReference type="AlphaFoldDB" id="A0A0N0P974"/>
<proteinExistence type="predicted"/>
<feature type="compositionally biased region" description="Low complexity" evidence="1">
    <location>
        <begin position="71"/>
        <end position="85"/>
    </location>
</feature>
<evidence type="ECO:0000313" key="3">
    <source>
        <dbReference type="Proteomes" id="UP000038009"/>
    </source>
</evidence>
<comment type="caution">
    <text evidence="2">The sequence shown here is derived from an EMBL/GenBank/DDBJ whole genome shotgun (WGS) entry which is preliminary data.</text>
</comment>
<evidence type="ECO:0000256" key="1">
    <source>
        <dbReference type="SAM" id="MobiDB-lite"/>
    </source>
</evidence>
<dbReference type="Proteomes" id="UP000038009">
    <property type="component" value="Unassembled WGS sequence"/>
</dbReference>
<name>A0A0N0P974_LEPSE</name>
<keyword evidence="3" id="KW-1185">Reference proteome</keyword>
<dbReference type="EMBL" id="LJSK01000001">
    <property type="protein sequence ID" value="KPI90779.1"/>
    <property type="molecule type" value="Genomic_DNA"/>
</dbReference>
<protein>
    <submittedName>
        <fullName evidence="2">Uncharacterized protein</fullName>
    </submittedName>
</protein>
<accession>A0A0N0P974</accession>
<feature type="region of interest" description="Disordered" evidence="1">
    <location>
        <begin position="44"/>
        <end position="89"/>
    </location>
</feature>
<feature type="region of interest" description="Disordered" evidence="1">
    <location>
        <begin position="1"/>
        <end position="23"/>
    </location>
</feature>
<sequence>MSSSRRAQRRNAQPKGETYSRADEALWDDEYLLKLFNEQLGNSGAVSEVARESDNDDSSEASTADTGPGDGAHSASSDSHSTASSKYAVDQKIGGTQSAAVATANGLKDLRLPDSILVLVQSFYNAGFEAGRYVGHTEAAGKKSRKRHR</sequence>